<evidence type="ECO:0000256" key="5">
    <source>
        <dbReference type="ARBA" id="ARBA00012590"/>
    </source>
</evidence>
<dbReference type="InterPro" id="IPR044846">
    <property type="entry name" value="GH10"/>
</dbReference>
<keyword evidence="12" id="KW-0624">Polysaccharide degradation</keyword>
<evidence type="ECO:0000313" key="17">
    <source>
        <dbReference type="EMBL" id="KAF7341091.1"/>
    </source>
</evidence>
<organism evidence="17 18">
    <name type="scientific">Mycena venus</name>
    <dbReference type="NCBI Taxonomy" id="2733690"/>
    <lineage>
        <taxon>Eukaryota</taxon>
        <taxon>Fungi</taxon>
        <taxon>Dikarya</taxon>
        <taxon>Basidiomycota</taxon>
        <taxon>Agaricomycotina</taxon>
        <taxon>Agaricomycetes</taxon>
        <taxon>Agaricomycetidae</taxon>
        <taxon>Agaricales</taxon>
        <taxon>Marasmiineae</taxon>
        <taxon>Mycenaceae</taxon>
        <taxon>Mycena</taxon>
    </lineage>
</organism>
<keyword evidence="9 17" id="KW-0378">Hydrolase</keyword>
<comment type="catalytic activity">
    <reaction evidence="1">
        <text>Endohydrolysis of (1-&gt;4)-beta-D-xylosidic linkages in xylans.</text>
        <dbReference type="EC" id="3.2.1.8"/>
    </reaction>
</comment>
<dbReference type="SMART" id="SM00236">
    <property type="entry name" value="fCBD"/>
    <property type="match status" value="1"/>
</dbReference>
<dbReference type="EC" id="3.2.1.8" evidence="5"/>
<dbReference type="Proteomes" id="UP000620124">
    <property type="component" value="Unassembled WGS sequence"/>
</dbReference>
<comment type="similarity">
    <text evidence="4">Belongs to the glycosyl hydrolase 10 (cellulase F) family.</text>
</comment>
<feature type="chain" id="PRO_5034487907" description="endo-1,4-beta-xylanase" evidence="14">
    <location>
        <begin position="21"/>
        <end position="373"/>
    </location>
</feature>
<dbReference type="GO" id="GO:0030248">
    <property type="term" value="F:cellulose binding"/>
    <property type="evidence" value="ECO:0007669"/>
    <property type="project" value="InterPro"/>
</dbReference>
<evidence type="ECO:0000256" key="13">
    <source>
        <dbReference type="PROSITE-ProRule" id="PRU10061"/>
    </source>
</evidence>
<keyword evidence="8 14" id="KW-0732">Signal</keyword>
<dbReference type="PANTHER" id="PTHR31490">
    <property type="entry name" value="GLYCOSYL HYDROLASE"/>
    <property type="match status" value="1"/>
</dbReference>
<evidence type="ECO:0000259" key="16">
    <source>
        <dbReference type="PROSITE" id="PS51760"/>
    </source>
</evidence>
<dbReference type="InterPro" id="IPR031158">
    <property type="entry name" value="GH10_AS"/>
</dbReference>
<dbReference type="SUPFAM" id="SSF57180">
    <property type="entry name" value="Cellulose-binding domain"/>
    <property type="match status" value="1"/>
</dbReference>
<evidence type="ECO:0000256" key="8">
    <source>
        <dbReference type="ARBA" id="ARBA00022729"/>
    </source>
</evidence>
<dbReference type="PANTHER" id="PTHR31490:SF35">
    <property type="entry name" value="ENDO-1,4-BETA-XYLANASE"/>
    <property type="match status" value="1"/>
</dbReference>
<keyword evidence="10" id="KW-0119">Carbohydrate metabolism</keyword>
<evidence type="ECO:0000256" key="12">
    <source>
        <dbReference type="ARBA" id="ARBA00023326"/>
    </source>
</evidence>
<keyword evidence="7 17" id="KW-0858">Xylan degradation</keyword>
<dbReference type="AlphaFoldDB" id="A0A8H6XIE9"/>
<evidence type="ECO:0000256" key="14">
    <source>
        <dbReference type="SAM" id="SignalP"/>
    </source>
</evidence>
<dbReference type="InterPro" id="IPR001000">
    <property type="entry name" value="GH10_dom"/>
</dbReference>
<dbReference type="InterPro" id="IPR000254">
    <property type="entry name" value="CBD"/>
</dbReference>
<feature type="domain" description="GH10" evidence="16">
    <location>
        <begin position="65"/>
        <end position="370"/>
    </location>
</feature>
<dbReference type="GO" id="GO:0045493">
    <property type="term" value="P:xylan catabolic process"/>
    <property type="evidence" value="ECO:0007669"/>
    <property type="project" value="UniProtKB-KW"/>
</dbReference>
<evidence type="ECO:0000256" key="2">
    <source>
        <dbReference type="ARBA" id="ARBA00004613"/>
    </source>
</evidence>
<feature type="domain" description="CBM1" evidence="15">
    <location>
        <begin position="22"/>
        <end position="58"/>
    </location>
</feature>
<dbReference type="SMART" id="SM00633">
    <property type="entry name" value="Glyco_10"/>
    <property type="match status" value="1"/>
</dbReference>
<dbReference type="Pfam" id="PF00734">
    <property type="entry name" value="CBM_1"/>
    <property type="match status" value="1"/>
</dbReference>
<gene>
    <name evidence="17" type="ORF">MVEN_01843300</name>
</gene>
<evidence type="ECO:0000256" key="4">
    <source>
        <dbReference type="ARBA" id="ARBA00007495"/>
    </source>
</evidence>
<sequence length="373" mass="39643">MLRISVALAAFLAFLPVAIGQGQAPLWGQCGGQGWTGPTVCVPGAVCVMENAFFSNCFPSATSSSSGSNTVATTLGGKLYFGTAADNYELNDPAYTAKLNNESLFGQITPRSLRWDATESVQGFFTFDDGDAMVALAQKNVNIATGDFQNILNAHCSALIKHFAVVSLWIFNSEAIEWMTATDAWDVFSEPISDDGSIRPVGYSPSGQGVSFIESVLYAARGADPDAKVYVTSSNMDTPGPVLESMLNEVQHWLAEGVPIDGIGFRSHFTVGGVPSKETLIANYETFTALGIEVAITELDIRGADILQQQTDYQTVISACKAVAGCVGVTLSDFTDKYSSVPAEFGGSGMALPWDYNFIPKPAYDGIIAGFTN</sequence>
<evidence type="ECO:0000256" key="7">
    <source>
        <dbReference type="ARBA" id="ARBA00022651"/>
    </source>
</evidence>
<dbReference type="Gene3D" id="3.20.20.80">
    <property type="entry name" value="Glycosidases"/>
    <property type="match status" value="1"/>
</dbReference>
<dbReference type="GO" id="GO:0031176">
    <property type="term" value="F:endo-1,4-beta-xylanase activity"/>
    <property type="evidence" value="ECO:0007669"/>
    <property type="project" value="UniProtKB-EC"/>
</dbReference>
<dbReference type="PROSITE" id="PS51760">
    <property type="entry name" value="GH10_2"/>
    <property type="match status" value="1"/>
</dbReference>
<dbReference type="InterPro" id="IPR035971">
    <property type="entry name" value="CBD_sf"/>
</dbReference>
<evidence type="ECO:0000259" key="15">
    <source>
        <dbReference type="PROSITE" id="PS51164"/>
    </source>
</evidence>
<dbReference type="OrthoDB" id="3055998at2759"/>
<evidence type="ECO:0000256" key="1">
    <source>
        <dbReference type="ARBA" id="ARBA00000681"/>
    </source>
</evidence>
<dbReference type="EMBL" id="JACAZI010000018">
    <property type="protein sequence ID" value="KAF7341091.1"/>
    <property type="molecule type" value="Genomic_DNA"/>
</dbReference>
<dbReference type="Pfam" id="PF00331">
    <property type="entry name" value="Glyco_hydro_10"/>
    <property type="match status" value="1"/>
</dbReference>
<evidence type="ECO:0000313" key="18">
    <source>
        <dbReference type="Proteomes" id="UP000620124"/>
    </source>
</evidence>
<dbReference type="InterPro" id="IPR017853">
    <property type="entry name" value="GH"/>
</dbReference>
<keyword evidence="18" id="KW-1185">Reference proteome</keyword>
<dbReference type="PROSITE" id="PS51164">
    <property type="entry name" value="CBM1_2"/>
    <property type="match status" value="1"/>
</dbReference>
<comment type="pathway">
    <text evidence="3">Glycan degradation; xylan degradation.</text>
</comment>
<feature type="signal peptide" evidence="14">
    <location>
        <begin position="1"/>
        <end position="20"/>
    </location>
</feature>
<proteinExistence type="inferred from homology"/>
<keyword evidence="6" id="KW-0964">Secreted</keyword>
<evidence type="ECO:0000256" key="9">
    <source>
        <dbReference type="ARBA" id="ARBA00022801"/>
    </source>
</evidence>
<comment type="subcellular location">
    <subcellularLocation>
        <location evidence="2">Secreted</location>
    </subcellularLocation>
</comment>
<accession>A0A8H6XIE9</accession>
<evidence type="ECO:0000256" key="3">
    <source>
        <dbReference type="ARBA" id="ARBA00004851"/>
    </source>
</evidence>
<evidence type="ECO:0000256" key="10">
    <source>
        <dbReference type="ARBA" id="ARBA00023277"/>
    </source>
</evidence>
<dbReference type="SUPFAM" id="SSF51445">
    <property type="entry name" value="(Trans)glycosidases"/>
    <property type="match status" value="1"/>
</dbReference>
<dbReference type="PROSITE" id="PS00591">
    <property type="entry name" value="GH10_1"/>
    <property type="match status" value="1"/>
</dbReference>
<comment type="caution">
    <text evidence="17">The sequence shown here is derived from an EMBL/GenBank/DDBJ whole genome shotgun (WGS) entry which is preliminary data.</text>
</comment>
<evidence type="ECO:0000256" key="11">
    <source>
        <dbReference type="ARBA" id="ARBA00023295"/>
    </source>
</evidence>
<evidence type="ECO:0000256" key="6">
    <source>
        <dbReference type="ARBA" id="ARBA00022525"/>
    </source>
</evidence>
<protein>
    <recommendedName>
        <fullName evidence="5">endo-1,4-beta-xylanase</fullName>
        <ecNumber evidence="5">3.2.1.8</ecNumber>
    </recommendedName>
</protein>
<keyword evidence="11 17" id="KW-0326">Glycosidase</keyword>
<reference evidence="17" key="1">
    <citation type="submission" date="2020-05" db="EMBL/GenBank/DDBJ databases">
        <title>Mycena genomes resolve the evolution of fungal bioluminescence.</title>
        <authorList>
            <person name="Tsai I.J."/>
        </authorList>
    </citation>
    <scope>NUCLEOTIDE SEQUENCE</scope>
    <source>
        <strain evidence="17">CCC161011</strain>
    </source>
</reference>
<feature type="active site" description="Nucleophile" evidence="13">
    <location>
        <position position="298"/>
    </location>
</feature>
<name>A0A8H6XIE9_9AGAR</name>
<dbReference type="GO" id="GO:0005576">
    <property type="term" value="C:extracellular region"/>
    <property type="evidence" value="ECO:0007669"/>
    <property type="project" value="UniProtKB-SubCell"/>
</dbReference>